<dbReference type="InterPro" id="IPR013783">
    <property type="entry name" value="Ig-like_fold"/>
</dbReference>
<reference evidence="1 2" key="1">
    <citation type="submission" date="2017-06" db="EMBL/GenBank/DDBJ databases">
        <authorList>
            <person name="Kim H.J."/>
            <person name="Triplett B.A."/>
        </authorList>
    </citation>
    <scope>NUCLEOTIDE SEQUENCE [LARGE SCALE GENOMIC DNA]</scope>
    <source>
        <strain evidence="1 2">DSM 25597</strain>
    </source>
</reference>
<protein>
    <recommendedName>
        <fullName evidence="3">Fibronectin type-III domain-containing protein</fullName>
    </recommendedName>
</protein>
<dbReference type="Proteomes" id="UP000198379">
    <property type="component" value="Unassembled WGS sequence"/>
</dbReference>
<evidence type="ECO:0000313" key="2">
    <source>
        <dbReference type="Proteomes" id="UP000198379"/>
    </source>
</evidence>
<dbReference type="Gene3D" id="2.60.40.10">
    <property type="entry name" value="Immunoglobulins"/>
    <property type="match status" value="2"/>
</dbReference>
<dbReference type="EMBL" id="FZNY01000014">
    <property type="protein sequence ID" value="SNS39842.1"/>
    <property type="molecule type" value="Genomic_DNA"/>
</dbReference>
<dbReference type="AlphaFoldDB" id="A0A239E7D2"/>
<evidence type="ECO:0008006" key="3">
    <source>
        <dbReference type="Google" id="ProtNLM"/>
    </source>
</evidence>
<evidence type="ECO:0000313" key="1">
    <source>
        <dbReference type="EMBL" id="SNS39842.1"/>
    </source>
</evidence>
<accession>A0A239E7D2</accession>
<organism evidence="1 2">
    <name type="scientific">Dokdonia pacifica</name>
    <dbReference type="NCBI Taxonomy" id="1627892"/>
    <lineage>
        <taxon>Bacteria</taxon>
        <taxon>Pseudomonadati</taxon>
        <taxon>Bacteroidota</taxon>
        <taxon>Flavobacteriia</taxon>
        <taxon>Flavobacteriales</taxon>
        <taxon>Flavobacteriaceae</taxon>
        <taxon>Dokdonia</taxon>
    </lineage>
</organism>
<sequence length="223" mass="25048">MDSMKKLIALVFGVLCIYSCEEIVSVPDISEDLITLIAPTDDAVLENPEVTFTWEEIEFADQYQIQVATPNFAQANQVVLDTILGDSLQTFRSFTTSLASNNYQWRVRGFNNNFQTDYTTQSFEVATIEVPINLSEQSVVILAPEDNFESADTMIGLSWEALEGANLYRIIITDTVGNSIFLEQTTTDTEITVDFVSGTYTWEVRGENESQNTPYTQQTITIL</sequence>
<name>A0A239E7D2_9FLAO</name>
<keyword evidence="2" id="KW-1185">Reference proteome</keyword>
<gene>
    <name evidence="1" type="ORF">SAMN06265376_11412</name>
</gene>
<proteinExistence type="predicted"/>